<sequence length="458" mass="51993">MSELPKGWKRSTVADALIIIDYRGRTPPYSETGIPHLRSANVRDGKIVWEKLRYVTEDTYEQYMTRGIPKVGDLLFTTEAPLGHVADVPDQKFCLAQRVMVLRTDHDELHPRFLKYQIMSPEFQGRISGRGTGTTVTGISSRNFKPVPLLLPPLPEQRRIVARIEELFSRLDAGVAALRHAKAQLQRYRQSVLAAAVTGQLTQDWREQHPDTEPAEELINRISETRAALFRAESENSEVKRHVSKHKRHKFTTPPNWTTPPSWKFTSLLTSCQFVVDCHNKTPPYENSGIPLIRTTNVRNGKLAWPKMKFVNKETAAHWSQRCTPEPGDILFTREAPAGEAAIIPENTRLCMGQRMMLFRTFHDLLLPSYLLTVIRSHNFQSQYGEKQVGVGVQHLRVGDVESLALPLPPLPEQHQIVAEVEARTTAIDHLEAELDRQLTRATRLRQSTLATAFSGKL</sequence>
<evidence type="ECO:0000256" key="3">
    <source>
        <dbReference type="ARBA" id="ARBA00023125"/>
    </source>
</evidence>
<organism evidence="6 7">
    <name type="scientific">Roseibacillus persicicus</name>
    <dbReference type="NCBI Taxonomy" id="454148"/>
    <lineage>
        <taxon>Bacteria</taxon>
        <taxon>Pseudomonadati</taxon>
        <taxon>Verrucomicrobiota</taxon>
        <taxon>Verrucomicrobiia</taxon>
        <taxon>Verrucomicrobiales</taxon>
        <taxon>Verrucomicrobiaceae</taxon>
        <taxon>Roseibacillus</taxon>
    </lineage>
</organism>
<dbReference type="Gene3D" id="3.90.220.20">
    <property type="entry name" value="DNA methylase specificity domains"/>
    <property type="match status" value="2"/>
</dbReference>
<feature type="compositionally biased region" description="Basic residues" evidence="4">
    <location>
        <begin position="242"/>
        <end position="251"/>
    </location>
</feature>
<evidence type="ECO:0000313" key="6">
    <source>
        <dbReference type="EMBL" id="GHC57526.1"/>
    </source>
</evidence>
<evidence type="ECO:0000256" key="1">
    <source>
        <dbReference type="ARBA" id="ARBA00010923"/>
    </source>
</evidence>
<dbReference type="InterPro" id="IPR051212">
    <property type="entry name" value="Type-I_RE_S_subunit"/>
</dbReference>
<evidence type="ECO:0000259" key="5">
    <source>
        <dbReference type="Pfam" id="PF01420"/>
    </source>
</evidence>
<reference evidence="6" key="2">
    <citation type="submission" date="2020-09" db="EMBL/GenBank/DDBJ databases">
        <authorList>
            <person name="Sun Q."/>
            <person name="Kim S."/>
        </authorList>
    </citation>
    <scope>NUCLEOTIDE SEQUENCE</scope>
    <source>
        <strain evidence="6">KCTC 12988</strain>
    </source>
</reference>
<proteinExistence type="inferred from homology"/>
<evidence type="ECO:0000313" key="7">
    <source>
        <dbReference type="Proteomes" id="UP000644507"/>
    </source>
</evidence>
<reference evidence="6" key="1">
    <citation type="journal article" date="2014" name="Int. J. Syst. Evol. Microbiol.">
        <title>Complete genome sequence of Corynebacterium casei LMG S-19264T (=DSM 44701T), isolated from a smear-ripened cheese.</title>
        <authorList>
            <consortium name="US DOE Joint Genome Institute (JGI-PGF)"/>
            <person name="Walter F."/>
            <person name="Albersmeier A."/>
            <person name="Kalinowski J."/>
            <person name="Ruckert C."/>
        </authorList>
    </citation>
    <scope>NUCLEOTIDE SEQUENCE</scope>
    <source>
        <strain evidence="6">KCTC 12988</strain>
    </source>
</reference>
<accession>A0A918TQ33</accession>
<dbReference type="EMBL" id="BMXI01000010">
    <property type="protein sequence ID" value="GHC57526.1"/>
    <property type="molecule type" value="Genomic_DNA"/>
</dbReference>
<feature type="region of interest" description="Disordered" evidence="4">
    <location>
        <begin position="233"/>
        <end position="255"/>
    </location>
</feature>
<protein>
    <recommendedName>
        <fullName evidence="5">Type I restriction modification DNA specificity domain-containing protein</fullName>
    </recommendedName>
</protein>
<evidence type="ECO:0000256" key="2">
    <source>
        <dbReference type="ARBA" id="ARBA00022747"/>
    </source>
</evidence>
<evidence type="ECO:0000256" key="4">
    <source>
        <dbReference type="SAM" id="MobiDB-lite"/>
    </source>
</evidence>
<keyword evidence="7" id="KW-1185">Reference proteome</keyword>
<feature type="domain" description="Type I restriction modification DNA specificity" evidence="5">
    <location>
        <begin position="44"/>
        <end position="169"/>
    </location>
</feature>
<dbReference type="Proteomes" id="UP000644507">
    <property type="component" value="Unassembled WGS sequence"/>
</dbReference>
<comment type="caution">
    <text evidence="6">The sequence shown here is derived from an EMBL/GenBank/DDBJ whole genome shotgun (WGS) entry which is preliminary data.</text>
</comment>
<dbReference type="Pfam" id="PF01420">
    <property type="entry name" value="Methylase_S"/>
    <property type="match status" value="2"/>
</dbReference>
<keyword evidence="3" id="KW-0238">DNA-binding</keyword>
<dbReference type="GO" id="GO:0009307">
    <property type="term" value="P:DNA restriction-modification system"/>
    <property type="evidence" value="ECO:0007669"/>
    <property type="project" value="UniProtKB-KW"/>
</dbReference>
<comment type="similarity">
    <text evidence="1">Belongs to the type-I restriction system S methylase family.</text>
</comment>
<dbReference type="PANTHER" id="PTHR43140">
    <property type="entry name" value="TYPE-1 RESTRICTION ENZYME ECOKI SPECIFICITY PROTEIN"/>
    <property type="match status" value="1"/>
</dbReference>
<dbReference type="RefSeq" id="WP_189570491.1">
    <property type="nucleotide sequence ID" value="NZ_BMXI01000010.1"/>
</dbReference>
<dbReference type="CDD" id="cd17246">
    <property type="entry name" value="RMtype1_S_SonII-TRD2-CR2_like"/>
    <property type="match status" value="1"/>
</dbReference>
<name>A0A918TQ33_9BACT</name>
<dbReference type="InterPro" id="IPR000055">
    <property type="entry name" value="Restrct_endonuc_typeI_TRD"/>
</dbReference>
<dbReference type="AlphaFoldDB" id="A0A918TQ33"/>
<dbReference type="SUPFAM" id="SSF116734">
    <property type="entry name" value="DNA methylase specificity domain"/>
    <property type="match status" value="2"/>
</dbReference>
<dbReference type="InterPro" id="IPR044946">
    <property type="entry name" value="Restrct_endonuc_typeI_TRD_sf"/>
</dbReference>
<dbReference type="PANTHER" id="PTHR43140:SF1">
    <property type="entry name" value="TYPE I RESTRICTION ENZYME ECOKI SPECIFICITY SUBUNIT"/>
    <property type="match status" value="1"/>
</dbReference>
<gene>
    <name evidence="6" type="ORF">GCM10007100_25620</name>
</gene>
<feature type="domain" description="Type I restriction modification DNA specificity" evidence="5">
    <location>
        <begin position="284"/>
        <end position="428"/>
    </location>
</feature>
<dbReference type="GO" id="GO:0003677">
    <property type="term" value="F:DNA binding"/>
    <property type="evidence" value="ECO:0007669"/>
    <property type="project" value="UniProtKB-KW"/>
</dbReference>
<keyword evidence="2" id="KW-0680">Restriction system</keyword>